<protein>
    <submittedName>
        <fullName evidence="7">FMN-binding protein</fullName>
    </submittedName>
</protein>
<feature type="domain" description="4Fe-4S ferredoxin-type" evidence="6">
    <location>
        <begin position="579"/>
        <end position="609"/>
    </location>
</feature>
<feature type="transmembrane region" description="Helical" evidence="5">
    <location>
        <begin position="539"/>
        <end position="555"/>
    </location>
</feature>
<sequence length="671" mass="74098">MPQIPVYPAYRNGSIAGYAFFSADIMDSAGYSAKPMNVAIGLNLQGRIVGAHLVEHHEPILILGITDEHLRTFVAQYRNADIREPVKLRSVSGTDSVSRAVDGISGATVTSLTLNSLIVGTSRIVADALGLLGNRTPGSAAVLRDEFQPASWADLRADGSIAALTLTTGTVREAFRRQGAENLPGLDAPADSNFITLHAGLASPARIGRNLLGDRAYADLITNLGAGSSLIFVGAAGLYSFKGTEYRRSGVFERVQIVQGSRTFALTSGQQRAIEKMPMQGAPEFRETALFVMPEDSGFDPAAPWRLDLLVTRTSPERGTVSEVFSLPYDLPARYRSAAAPAVAQADLVSVDWREVWWSRRADIGILATILVALTGILVFQDVLAKRPLLWNRLRVVMLTITLFWIGWYAHAQLSVINVLTFTNALRTEFDWTFFLLDPLLFILWSFVAVALLFWARGVFCGWLCPFGALQELTNRLAQALRVPQIRVPFGLHERLWPIKYILFIALFAVSLTSMERAAVYAEVEPFKTAITLRFMRDWAWVAYPVVLLTAGLFIERFYCRYLCALGAALAIPAQLRMFRWLKRHPQCGRECRICEQRCPVQAIHPTGEINPNECIHCLKCQTLYYDTHTCPPMIIRRKRREGRAGAGATRGVASGGDPAKAAQDAAEVKP</sequence>
<feature type="region of interest" description="Disordered" evidence="4">
    <location>
        <begin position="642"/>
        <end position="671"/>
    </location>
</feature>
<dbReference type="PANTHER" id="PTHR30224:SF4">
    <property type="entry name" value="ELECTRON TRANSPORT PROTEIN YCCM-RELATED"/>
    <property type="match status" value="1"/>
</dbReference>
<evidence type="ECO:0000256" key="1">
    <source>
        <dbReference type="ARBA" id="ARBA00004236"/>
    </source>
</evidence>
<comment type="caution">
    <text evidence="7">The sequence shown here is derived from an EMBL/GenBank/DDBJ whole genome shotgun (WGS) entry which is preliminary data.</text>
</comment>
<dbReference type="PIRSF" id="PIRSF036354">
    <property type="entry name" value="NosR"/>
    <property type="match status" value="1"/>
</dbReference>
<evidence type="ECO:0000256" key="3">
    <source>
        <dbReference type="ARBA" id="ARBA00023136"/>
    </source>
</evidence>
<dbReference type="GO" id="GO:0005886">
    <property type="term" value="C:plasma membrane"/>
    <property type="evidence" value="ECO:0007669"/>
    <property type="project" value="UniProtKB-SubCell"/>
</dbReference>
<dbReference type="GO" id="GO:0045893">
    <property type="term" value="P:positive regulation of DNA-templated transcription"/>
    <property type="evidence" value="ECO:0007669"/>
    <property type="project" value="InterPro"/>
</dbReference>
<dbReference type="SUPFAM" id="SSF54862">
    <property type="entry name" value="4Fe-4S ferredoxins"/>
    <property type="match status" value="1"/>
</dbReference>
<dbReference type="AlphaFoldDB" id="A0A512DZ46"/>
<dbReference type="GO" id="GO:0010181">
    <property type="term" value="F:FMN binding"/>
    <property type="evidence" value="ECO:0007669"/>
    <property type="project" value="InterPro"/>
</dbReference>
<dbReference type="Pfam" id="PF12801">
    <property type="entry name" value="Fer4_5"/>
    <property type="match status" value="2"/>
</dbReference>
<dbReference type="InterPro" id="IPR011399">
    <property type="entry name" value="NosR"/>
</dbReference>
<reference evidence="7 8" key="1">
    <citation type="submission" date="2019-07" db="EMBL/GenBank/DDBJ databases">
        <title>Whole genome shotgun sequence of Skermanella aerolata NBRC 106429.</title>
        <authorList>
            <person name="Hosoyama A."/>
            <person name="Uohara A."/>
            <person name="Ohji S."/>
            <person name="Ichikawa N."/>
        </authorList>
    </citation>
    <scope>NUCLEOTIDE SEQUENCE [LARGE SCALE GENOMIC DNA]</scope>
    <source>
        <strain evidence="7 8">NBRC 106429</strain>
    </source>
</reference>
<dbReference type="InterPro" id="IPR017896">
    <property type="entry name" value="4Fe4S_Fe-S-bd"/>
</dbReference>
<evidence type="ECO:0000256" key="5">
    <source>
        <dbReference type="SAM" id="Phobius"/>
    </source>
</evidence>
<accession>A0A512DZ46</accession>
<feature type="transmembrane region" description="Helical" evidence="5">
    <location>
        <begin position="396"/>
        <end position="420"/>
    </location>
</feature>
<evidence type="ECO:0000256" key="2">
    <source>
        <dbReference type="ARBA" id="ARBA00022475"/>
    </source>
</evidence>
<comment type="subcellular location">
    <subcellularLocation>
        <location evidence="1">Cell membrane</location>
    </subcellularLocation>
</comment>
<feature type="transmembrane region" description="Helical" evidence="5">
    <location>
        <begin position="501"/>
        <end position="519"/>
    </location>
</feature>
<dbReference type="PANTHER" id="PTHR30224">
    <property type="entry name" value="ELECTRON TRANSPORT PROTEIN"/>
    <property type="match status" value="1"/>
</dbReference>
<evidence type="ECO:0000259" key="6">
    <source>
        <dbReference type="PROSITE" id="PS51379"/>
    </source>
</evidence>
<dbReference type="GO" id="GO:0003677">
    <property type="term" value="F:DNA binding"/>
    <property type="evidence" value="ECO:0007669"/>
    <property type="project" value="InterPro"/>
</dbReference>
<dbReference type="InterPro" id="IPR007329">
    <property type="entry name" value="FMN-bd"/>
</dbReference>
<proteinExistence type="predicted"/>
<keyword evidence="8" id="KW-1185">Reference proteome</keyword>
<evidence type="ECO:0000256" key="4">
    <source>
        <dbReference type="SAM" id="MobiDB-lite"/>
    </source>
</evidence>
<keyword evidence="2" id="KW-1003">Cell membrane</keyword>
<gene>
    <name evidence="7" type="primary">nosR_2</name>
    <name evidence="7" type="ORF">SAE02_59020</name>
</gene>
<feature type="compositionally biased region" description="Low complexity" evidence="4">
    <location>
        <begin position="647"/>
        <end position="657"/>
    </location>
</feature>
<keyword evidence="3 5" id="KW-0472">Membrane</keyword>
<name>A0A512DZ46_9PROT</name>
<organism evidence="7 8">
    <name type="scientific">Skermanella aerolata</name>
    <dbReference type="NCBI Taxonomy" id="393310"/>
    <lineage>
        <taxon>Bacteria</taxon>
        <taxon>Pseudomonadati</taxon>
        <taxon>Pseudomonadota</taxon>
        <taxon>Alphaproteobacteria</taxon>
        <taxon>Rhodospirillales</taxon>
        <taxon>Azospirillaceae</taxon>
        <taxon>Skermanella</taxon>
    </lineage>
</organism>
<dbReference type="Proteomes" id="UP000321523">
    <property type="component" value="Unassembled WGS sequence"/>
</dbReference>
<dbReference type="EMBL" id="BJYZ01000031">
    <property type="protein sequence ID" value="GEO41754.1"/>
    <property type="molecule type" value="Genomic_DNA"/>
</dbReference>
<feature type="transmembrane region" description="Helical" evidence="5">
    <location>
        <begin position="364"/>
        <end position="384"/>
    </location>
</feature>
<dbReference type="Pfam" id="PF04205">
    <property type="entry name" value="FMN_bind"/>
    <property type="match status" value="1"/>
</dbReference>
<dbReference type="SMART" id="SM00900">
    <property type="entry name" value="FMN_bind"/>
    <property type="match status" value="1"/>
</dbReference>
<evidence type="ECO:0000313" key="7">
    <source>
        <dbReference type="EMBL" id="GEO41754.1"/>
    </source>
</evidence>
<dbReference type="InterPro" id="IPR052378">
    <property type="entry name" value="NosR_regulator"/>
</dbReference>
<dbReference type="PROSITE" id="PS51379">
    <property type="entry name" value="4FE4S_FER_2"/>
    <property type="match status" value="1"/>
</dbReference>
<keyword evidence="5" id="KW-1133">Transmembrane helix</keyword>
<dbReference type="RefSeq" id="WP_052832301.1">
    <property type="nucleotide sequence ID" value="NZ_BJYZ01000031.1"/>
</dbReference>
<feature type="transmembrane region" description="Helical" evidence="5">
    <location>
        <begin position="432"/>
        <end position="455"/>
    </location>
</feature>
<keyword evidence="5" id="KW-0812">Transmembrane</keyword>
<evidence type="ECO:0000313" key="8">
    <source>
        <dbReference type="Proteomes" id="UP000321523"/>
    </source>
</evidence>